<dbReference type="SUPFAM" id="SSF51905">
    <property type="entry name" value="FAD/NAD(P)-binding domain"/>
    <property type="match status" value="1"/>
</dbReference>
<dbReference type="Gene3D" id="3.50.50.60">
    <property type="entry name" value="FAD/NAD(P)-binding domain"/>
    <property type="match status" value="1"/>
</dbReference>
<comment type="cofactor">
    <cofactor evidence="1">
        <name>FAD</name>
        <dbReference type="ChEBI" id="CHEBI:57692"/>
    </cofactor>
</comment>
<dbReference type="AlphaFoldDB" id="A0A9P3FII7"/>
<protein>
    <recommendedName>
        <fullName evidence="10">FAD-binding domain-containing protein</fullName>
    </recommendedName>
</protein>
<dbReference type="OrthoDB" id="47494at2759"/>
<dbReference type="GO" id="GO:0004497">
    <property type="term" value="F:monooxygenase activity"/>
    <property type="evidence" value="ECO:0007669"/>
    <property type="project" value="UniProtKB-KW"/>
</dbReference>
<evidence type="ECO:0000259" key="6">
    <source>
        <dbReference type="Pfam" id="PF01266"/>
    </source>
</evidence>
<dbReference type="EMBL" id="BOLY01000008">
    <property type="protein sequence ID" value="GIZ48616.1"/>
    <property type="molecule type" value="Genomic_DNA"/>
</dbReference>
<evidence type="ECO:0000256" key="1">
    <source>
        <dbReference type="ARBA" id="ARBA00001974"/>
    </source>
</evidence>
<evidence type="ECO:0000256" key="4">
    <source>
        <dbReference type="ARBA" id="ARBA00023002"/>
    </source>
</evidence>
<dbReference type="PANTHER" id="PTHR47178:SF3">
    <property type="entry name" value="FAD-BINDING DOMAIN-CONTAINING PROTEIN"/>
    <property type="match status" value="1"/>
</dbReference>
<dbReference type="Proteomes" id="UP000825890">
    <property type="component" value="Unassembled WGS sequence"/>
</dbReference>
<dbReference type="InterPro" id="IPR006076">
    <property type="entry name" value="FAD-dep_OxRdtase"/>
</dbReference>
<name>A0A9P3FII7_9PEZI</name>
<dbReference type="RefSeq" id="XP_044663103.1">
    <property type="nucleotide sequence ID" value="XM_044807168.1"/>
</dbReference>
<accession>A0A9P3FII7</accession>
<dbReference type="Pfam" id="PF01266">
    <property type="entry name" value="DAO"/>
    <property type="match status" value="1"/>
</dbReference>
<dbReference type="Pfam" id="PF01494">
    <property type="entry name" value="FAD_binding_3"/>
    <property type="match status" value="1"/>
</dbReference>
<evidence type="ECO:0000313" key="9">
    <source>
        <dbReference type="Proteomes" id="UP000825890"/>
    </source>
</evidence>
<reference evidence="8 9" key="1">
    <citation type="submission" date="2021-01" db="EMBL/GenBank/DDBJ databases">
        <title>Cercospora kikuchii MAFF 305040 whole genome shotgun sequence.</title>
        <authorList>
            <person name="Kashiwa T."/>
            <person name="Suzuki T."/>
        </authorList>
    </citation>
    <scope>NUCLEOTIDE SEQUENCE [LARGE SCALE GENOMIC DNA]</scope>
    <source>
        <strain evidence="8 9">MAFF 305040</strain>
    </source>
</reference>
<organism evidence="8 9">
    <name type="scientific">Cercospora kikuchii</name>
    <dbReference type="NCBI Taxonomy" id="84275"/>
    <lineage>
        <taxon>Eukaryota</taxon>
        <taxon>Fungi</taxon>
        <taxon>Dikarya</taxon>
        <taxon>Ascomycota</taxon>
        <taxon>Pezizomycotina</taxon>
        <taxon>Dothideomycetes</taxon>
        <taxon>Dothideomycetidae</taxon>
        <taxon>Mycosphaerellales</taxon>
        <taxon>Mycosphaerellaceae</taxon>
        <taxon>Cercospora</taxon>
    </lineage>
</organism>
<dbReference type="GO" id="GO:0071949">
    <property type="term" value="F:FAD binding"/>
    <property type="evidence" value="ECO:0007669"/>
    <property type="project" value="InterPro"/>
</dbReference>
<feature type="domain" description="FAD dependent oxidoreductase" evidence="6">
    <location>
        <begin position="54"/>
        <end position="109"/>
    </location>
</feature>
<dbReference type="GeneID" id="68297244"/>
<dbReference type="PRINTS" id="PR00420">
    <property type="entry name" value="RNGMNOXGNASE"/>
</dbReference>
<evidence type="ECO:0000259" key="7">
    <source>
        <dbReference type="Pfam" id="PF01494"/>
    </source>
</evidence>
<feature type="domain" description="FAD-binding" evidence="7">
    <location>
        <begin position="164"/>
        <end position="414"/>
    </location>
</feature>
<proteinExistence type="predicted"/>
<keyword evidence="5" id="KW-0503">Monooxygenase</keyword>
<dbReference type="PANTHER" id="PTHR47178">
    <property type="entry name" value="MONOOXYGENASE, FAD-BINDING"/>
    <property type="match status" value="1"/>
</dbReference>
<evidence type="ECO:0000256" key="5">
    <source>
        <dbReference type="ARBA" id="ARBA00023033"/>
    </source>
</evidence>
<dbReference type="InterPro" id="IPR036188">
    <property type="entry name" value="FAD/NAD-bd_sf"/>
</dbReference>
<sequence length="441" mass="49522">MQLFVTVLEADSQLYCTSRHNQNLYWRRLRFDNAINRRNCTMGLDEPVGSKPTVLVIGAGSAGLLTAHALQMKGAKVTVFEQDASLDARPRDWNFGIYWAQVPLQECLPEHLAKQVENAQVDDYRAGEDEVMSIYNGRTGELLRELPAPYNIRLARKRFLRLISQGLAIQWNKKLTQISSDNKHTATATFSDGTTASGNLLIGAEGAHSLVREYLLNSPSSAALRPSPLVASVTMAKLPPPAASKFKSLSRRQCINFHPSGYFNWIGIHDAYGDSQPGDWTFMMIMSWIPSDPDYDVKSLNNSSEEILQDLKSRAEEFSEDFKFLWKSIPEGTRCWHNRLSSWSPEKWDNRNGTVTLVGDSAHPMTFHRGQGLNNAILDVGLLAQQIGEKGFTAEAIEAYEQEMIPRAQEAVKTSNENSEGTHDWEKLMQSPLMKMGLKQK</sequence>
<evidence type="ECO:0000256" key="3">
    <source>
        <dbReference type="ARBA" id="ARBA00022827"/>
    </source>
</evidence>
<gene>
    <name evidence="8" type="ORF">CKM354_001166900</name>
</gene>
<keyword evidence="2" id="KW-0285">Flavoprotein</keyword>
<keyword evidence="4" id="KW-0560">Oxidoreductase</keyword>
<dbReference type="InterPro" id="IPR002938">
    <property type="entry name" value="FAD-bd"/>
</dbReference>
<evidence type="ECO:0000256" key="2">
    <source>
        <dbReference type="ARBA" id="ARBA00022630"/>
    </source>
</evidence>
<keyword evidence="3" id="KW-0274">FAD</keyword>
<keyword evidence="9" id="KW-1185">Reference proteome</keyword>
<comment type="caution">
    <text evidence="8">The sequence shown here is derived from an EMBL/GenBank/DDBJ whole genome shotgun (WGS) entry which is preliminary data.</text>
</comment>
<evidence type="ECO:0008006" key="10">
    <source>
        <dbReference type="Google" id="ProtNLM"/>
    </source>
</evidence>
<evidence type="ECO:0000313" key="8">
    <source>
        <dbReference type="EMBL" id="GIZ48616.1"/>
    </source>
</evidence>